<proteinExistence type="predicted"/>
<protein>
    <recommendedName>
        <fullName evidence="3">Cytidyltransferase-like domain-containing protein</fullName>
    </recommendedName>
</protein>
<evidence type="ECO:0000313" key="4">
    <source>
        <dbReference type="EMBL" id="OGG04123.1"/>
    </source>
</evidence>
<name>A0A1F5YVL8_9BACT</name>
<organism evidence="4 5">
    <name type="scientific">Candidatus Gottesmanbacteria bacterium RBG_16_52_11</name>
    <dbReference type="NCBI Taxonomy" id="1798374"/>
    <lineage>
        <taxon>Bacteria</taxon>
        <taxon>Candidatus Gottesmaniibacteriota</taxon>
    </lineage>
</organism>
<gene>
    <name evidence="4" type="ORF">A2Z33_03090</name>
</gene>
<dbReference type="AlphaFoldDB" id="A0A1F5YVL8"/>
<dbReference type="InterPro" id="IPR014729">
    <property type="entry name" value="Rossmann-like_a/b/a_fold"/>
</dbReference>
<dbReference type="STRING" id="1798374.A2Z33_03090"/>
<dbReference type="PANTHER" id="PTHR43793">
    <property type="entry name" value="FAD SYNTHASE"/>
    <property type="match status" value="1"/>
</dbReference>
<dbReference type="Proteomes" id="UP000178448">
    <property type="component" value="Unassembled WGS sequence"/>
</dbReference>
<dbReference type="GO" id="GO:0016779">
    <property type="term" value="F:nucleotidyltransferase activity"/>
    <property type="evidence" value="ECO:0007669"/>
    <property type="project" value="UniProtKB-KW"/>
</dbReference>
<dbReference type="PANTHER" id="PTHR43793:SF1">
    <property type="entry name" value="FAD SYNTHASE"/>
    <property type="match status" value="1"/>
</dbReference>
<reference evidence="4 5" key="1">
    <citation type="journal article" date="2016" name="Nat. Commun.">
        <title>Thousands of microbial genomes shed light on interconnected biogeochemical processes in an aquifer system.</title>
        <authorList>
            <person name="Anantharaman K."/>
            <person name="Brown C.T."/>
            <person name="Hug L.A."/>
            <person name="Sharon I."/>
            <person name="Castelle C.J."/>
            <person name="Probst A.J."/>
            <person name="Thomas B.C."/>
            <person name="Singh A."/>
            <person name="Wilkins M.J."/>
            <person name="Karaoz U."/>
            <person name="Brodie E.L."/>
            <person name="Williams K.H."/>
            <person name="Hubbard S.S."/>
            <person name="Banfield J.F."/>
        </authorList>
    </citation>
    <scope>NUCLEOTIDE SEQUENCE [LARGE SCALE GENOMIC DNA]</scope>
</reference>
<dbReference type="InterPro" id="IPR050385">
    <property type="entry name" value="Archaeal_FAD_synthase"/>
</dbReference>
<comment type="caution">
    <text evidence="4">The sequence shown here is derived from an EMBL/GenBank/DDBJ whole genome shotgun (WGS) entry which is preliminary data.</text>
</comment>
<evidence type="ECO:0000256" key="1">
    <source>
        <dbReference type="ARBA" id="ARBA00022679"/>
    </source>
</evidence>
<evidence type="ECO:0000256" key="2">
    <source>
        <dbReference type="ARBA" id="ARBA00022695"/>
    </source>
</evidence>
<keyword evidence="2" id="KW-0548">Nucleotidyltransferase</keyword>
<feature type="domain" description="Cytidyltransferase-like" evidence="3">
    <location>
        <begin position="12"/>
        <end position="110"/>
    </location>
</feature>
<sequence>MAINNPVKGLILVGGCFDVLHFGHISFLKAAKQHGTKLVVALESDENVRRMKGPKRPIHNQNRRKMMLESLKFIDIVIPLPPMHNDRDYARLVAEINPEVIAATEGDPVLAKKREHAGRVNARVVVIPRVRTPSTSQLAKLIGLER</sequence>
<dbReference type="Gene3D" id="3.40.50.620">
    <property type="entry name" value="HUPs"/>
    <property type="match status" value="1"/>
</dbReference>
<evidence type="ECO:0000313" key="5">
    <source>
        <dbReference type="Proteomes" id="UP000178448"/>
    </source>
</evidence>
<dbReference type="InterPro" id="IPR004821">
    <property type="entry name" value="Cyt_trans-like"/>
</dbReference>
<keyword evidence="1" id="KW-0808">Transferase</keyword>
<dbReference type="SUPFAM" id="SSF52374">
    <property type="entry name" value="Nucleotidylyl transferase"/>
    <property type="match status" value="1"/>
</dbReference>
<accession>A0A1F5YVL8</accession>
<dbReference type="Pfam" id="PF01467">
    <property type="entry name" value="CTP_transf_like"/>
    <property type="match status" value="1"/>
</dbReference>
<evidence type="ECO:0000259" key="3">
    <source>
        <dbReference type="Pfam" id="PF01467"/>
    </source>
</evidence>
<dbReference type="NCBIfam" id="TIGR00125">
    <property type="entry name" value="cyt_tran_rel"/>
    <property type="match status" value="1"/>
</dbReference>
<dbReference type="EMBL" id="MFJD01000004">
    <property type="protein sequence ID" value="OGG04123.1"/>
    <property type="molecule type" value="Genomic_DNA"/>
</dbReference>